<evidence type="ECO:0000313" key="2">
    <source>
        <dbReference type="EMBL" id="KAG8051778.1"/>
    </source>
</evidence>
<feature type="transmembrane region" description="Helical" evidence="1">
    <location>
        <begin position="40"/>
        <end position="63"/>
    </location>
</feature>
<dbReference type="EMBL" id="JAAALK010000288">
    <property type="protein sequence ID" value="KAG8051778.1"/>
    <property type="molecule type" value="Genomic_DNA"/>
</dbReference>
<accession>A0A8J5RLW6</accession>
<dbReference type="PANTHER" id="PTHR33115:SF74">
    <property type="entry name" value="OS01G0524100 PROTEIN"/>
    <property type="match status" value="1"/>
</dbReference>
<gene>
    <name evidence="2" type="ORF">GUJ93_ZPchr0001g31862</name>
</gene>
<protein>
    <submittedName>
        <fullName evidence="2">Uncharacterized protein</fullName>
    </submittedName>
</protein>
<dbReference type="PANTHER" id="PTHR33115">
    <property type="entry name" value="ARM REPEAT SUPERFAMILY PROTEIN"/>
    <property type="match status" value="1"/>
</dbReference>
<comment type="caution">
    <text evidence="2">The sequence shown here is derived from an EMBL/GenBank/DDBJ whole genome shotgun (WGS) entry which is preliminary data.</text>
</comment>
<dbReference type="AlphaFoldDB" id="A0A8J5RLW6"/>
<feature type="transmembrane region" description="Helical" evidence="1">
    <location>
        <begin position="69"/>
        <end position="89"/>
    </location>
</feature>
<keyword evidence="1" id="KW-0472">Membrane</keyword>
<evidence type="ECO:0000313" key="3">
    <source>
        <dbReference type="Proteomes" id="UP000729402"/>
    </source>
</evidence>
<reference evidence="2" key="1">
    <citation type="journal article" date="2021" name="bioRxiv">
        <title>Whole Genome Assembly and Annotation of Northern Wild Rice, Zizania palustris L., Supports a Whole Genome Duplication in the Zizania Genus.</title>
        <authorList>
            <person name="Haas M."/>
            <person name="Kono T."/>
            <person name="Macchietto M."/>
            <person name="Millas R."/>
            <person name="McGilp L."/>
            <person name="Shao M."/>
            <person name="Duquette J."/>
            <person name="Hirsch C.N."/>
            <person name="Kimball J."/>
        </authorList>
    </citation>
    <scope>NUCLEOTIDE SEQUENCE</scope>
    <source>
        <tissue evidence="2">Fresh leaf tissue</tissue>
    </source>
</reference>
<dbReference type="OrthoDB" id="685634at2759"/>
<sequence length="91" mass="9794">MEHAAAGTATANINNVGAELRLPEARLNGIILRWAFIDKAISGFGALALAWATIVLLGGFSTLIKQKDFLFVTIITFMEATSVLLTILVEF</sequence>
<keyword evidence="3" id="KW-1185">Reference proteome</keyword>
<keyword evidence="1" id="KW-0812">Transmembrane</keyword>
<dbReference type="Proteomes" id="UP000729402">
    <property type="component" value="Unassembled WGS sequence"/>
</dbReference>
<keyword evidence="1" id="KW-1133">Transmembrane helix</keyword>
<organism evidence="2 3">
    <name type="scientific">Zizania palustris</name>
    <name type="common">Northern wild rice</name>
    <dbReference type="NCBI Taxonomy" id="103762"/>
    <lineage>
        <taxon>Eukaryota</taxon>
        <taxon>Viridiplantae</taxon>
        <taxon>Streptophyta</taxon>
        <taxon>Embryophyta</taxon>
        <taxon>Tracheophyta</taxon>
        <taxon>Spermatophyta</taxon>
        <taxon>Magnoliopsida</taxon>
        <taxon>Liliopsida</taxon>
        <taxon>Poales</taxon>
        <taxon>Poaceae</taxon>
        <taxon>BOP clade</taxon>
        <taxon>Oryzoideae</taxon>
        <taxon>Oryzeae</taxon>
        <taxon>Zizaniinae</taxon>
        <taxon>Zizania</taxon>
    </lineage>
</organism>
<proteinExistence type="predicted"/>
<evidence type="ECO:0000256" key="1">
    <source>
        <dbReference type="SAM" id="Phobius"/>
    </source>
</evidence>
<name>A0A8J5RLW6_ZIZPA</name>
<reference evidence="2" key="2">
    <citation type="submission" date="2021-02" db="EMBL/GenBank/DDBJ databases">
        <authorList>
            <person name="Kimball J.A."/>
            <person name="Haas M.W."/>
            <person name="Macchietto M."/>
            <person name="Kono T."/>
            <person name="Duquette J."/>
            <person name="Shao M."/>
        </authorList>
    </citation>
    <scope>NUCLEOTIDE SEQUENCE</scope>
    <source>
        <tissue evidence="2">Fresh leaf tissue</tissue>
    </source>
</reference>